<proteinExistence type="predicted"/>
<sequence>MSADEKRQIYLTSPYHTVLEDNSTLEDKLLKMGQVQDQLTALMETQMELVKSCCKLHSIRKTSIPENRLPADIRKWTKEIGLSDFDAECVFKSLDWSNAKRQIFNNLDREDLRQLKLSLTGQLLVRDAIQSIRNGDCDD</sequence>
<organism evidence="1 2">
    <name type="scientific">Cichlidogyrus casuarinus</name>
    <dbReference type="NCBI Taxonomy" id="1844966"/>
    <lineage>
        <taxon>Eukaryota</taxon>
        <taxon>Metazoa</taxon>
        <taxon>Spiralia</taxon>
        <taxon>Lophotrochozoa</taxon>
        <taxon>Platyhelminthes</taxon>
        <taxon>Monogenea</taxon>
        <taxon>Monopisthocotylea</taxon>
        <taxon>Dactylogyridea</taxon>
        <taxon>Ancyrocephalidae</taxon>
        <taxon>Cichlidogyrus</taxon>
    </lineage>
</organism>
<evidence type="ECO:0008006" key="3">
    <source>
        <dbReference type="Google" id="ProtNLM"/>
    </source>
</evidence>
<accession>A0ABD2Q7C3</accession>
<comment type="caution">
    <text evidence="1">The sequence shown here is derived from an EMBL/GenBank/DDBJ whole genome shotgun (WGS) entry which is preliminary data.</text>
</comment>
<dbReference type="EMBL" id="JBJKFK010000746">
    <property type="protein sequence ID" value="KAL3315470.1"/>
    <property type="molecule type" value="Genomic_DNA"/>
</dbReference>
<keyword evidence="2" id="KW-1185">Reference proteome</keyword>
<reference evidence="1 2" key="1">
    <citation type="submission" date="2024-11" db="EMBL/GenBank/DDBJ databases">
        <title>Adaptive evolution of stress response genes in parasites aligns with host niche diversity.</title>
        <authorList>
            <person name="Hahn C."/>
            <person name="Resl P."/>
        </authorList>
    </citation>
    <scope>NUCLEOTIDE SEQUENCE [LARGE SCALE GENOMIC DNA]</scope>
    <source>
        <strain evidence="1">EGGRZ-B1_66</strain>
        <tissue evidence="1">Body</tissue>
    </source>
</reference>
<dbReference type="AlphaFoldDB" id="A0ABD2Q7C3"/>
<evidence type="ECO:0000313" key="1">
    <source>
        <dbReference type="EMBL" id="KAL3315470.1"/>
    </source>
</evidence>
<protein>
    <recommendedName>
        <fullName evidence="3">SAM domain-containing protein</fullName>
    </recommendedName>
</protein>
<gene>
    <name evidence="1" type="ORF">Ciccas_005900</name>
</gene>
<evidence type="ECO:0000313" key="2">
    <source>
        <dbReference type="Proteomes" id="UP001626550"/>
    </source>
</evidence>
<dbReference type="Proteomes" id="UP001626550">
    <property type="component" value="Unassembled WGS sequence"/>
</dbReference>
<name>A0ABD2Q7C3_9PLAT</name>